<dbReference type="PANTHER" id="PTHR34216:SF3">
    <property type="entry name" value="POLY-BETA-1,6-N-ACETYL-D-GLUCOSAMINE N-DEACETYLASE"/>
    <property type="match status" value="1"/>
</dbReference>
<dbReference type="Proteomes" id="UP000177306">
    <property type="component" value="Unassembled WGS sequence"/>
</dbReference>
<organism evidence="4 5">
    <name type="scientific">Candidatus Kaiserbacteria bacterium RIFCSPLOWO2_01_FULL_53_17</name>
    <dbReference type="NCBI Taxonomy" id="1798511"/>
    <lineage>
        <taxon>Bacteria</taxon>
        <taxon>Candidatus Kaiseribacteriota</taxon>
    </lineage>
</organism>
<dbReference type="Pfam" id="PF01522">
    <property type="entry name" value="Polysacc_deac_1"/>
    <property type="match status" value="1"/>
</dbReference>
<reference evidence="4 5" key="1">
    <citation type="journal article" date="2016" name="Nat. Commun.">
        <title>Thousands of microbial genomes shed light on interconnected biogeochemical processes in an aquifer system.</title>
        <authorList>
            <person name="Anantharaman K."/>
            <person name="Brown C.T."/>
            <person name="Hug L.A."/>
            <person name="Sharon I."/>
            <person name="Castelle C.J."/>
            <person name="Probst A.J."/>
            <person name="Thomas B.C."/>
            <person name="Singh A."/>
            <person name="Wilkins M.J."/>
            <person name="Karaoz U."/>
            <person name="Brodie E.L."/>
            <person name="Williams K.H."/>
            <person name="Hubbard S.S."/>
            <person name="Banfield J.F."/>
        </authorList>
    </citation>
    <scope>NUCLEOTIDE SEQUENCE [LARGE SCALE GENOMIC DNA]</scope>
</reference>
<comment type="subcellular location">
    <subcellularLocation>
        <location evidence="1">Secreted</location>
    </subcellularLocation>
</comment>
<dbReference type="GO" id="GO:0016810">
    <property type="term" value="F:hydrolase activity, acting on carbon-nitrogen (but not peptide) bonds"/>
    <property type="evidence" value="ECO:0007669"/>
    <property type="project" value="InterPro"/>
</dbReference>
<dbReference type="AlphaFoldDB" id="A0A1F6EH88"/>
<evidence type="ECO:0000313" key="5">
    <source>
        <dbReference type="Proteomes" id="UP000177306"/>
    </source>
</evidence>
<accession>A0A1F6EH88</accession>
<evidence type="ECO:0000256" key="1">
    <source>
        <dbReference type="ARBA" id="ARBA00004613"/>
    </source>
</evidence>
<evidence type="ECO:0000259" key="3">
    <source>
        <dbReference type="PROSITE" id="PS51677"/>
    </source>
</evidence>
<comment type="caution">
    <text evidence="4">The sequence shown here is derived from an EMBL/GenBank/DDBJ whole genome shotgun (WGS) entry which is preliminary data.</text>
</comment>
<dbReference type="PANTHER" id="PTHR34216">
    <property type="match status" value="1"/>
</dbReference>
<keyword evidence="2" id="KW-0732">Signal</keyword>
<dbReference type="InterPro" id="IPR011330">
    <property type="entry name" value="Glyco_hydro/deAcase_b/a-brl"/>
</dbReference>
<dbReference type="Gene3D" id="3.20.20.370">
    <property type="entry name" value="Glycoside hydrolase/deacetylase"/>
    <property type="match status" value="1"/>
</dbReference>
<dbReference type="CDD" id="cd10918">
    <property type="entry name" value="CE4_NodB_like_5s_6s"/>
    <property type="match status" value="1"/>
</dbReference>
<dbReference type="InterPro" id="IPR002509">
    <property type="entry name" value="NODB_dom"/>
</dbReference>
<dbReference type="GO" id="GO:0005975">
    <property type="term" value="P:carbohydrate metabolic process"/>
    <property type="evidence" value="ECO:0007669"/>
    <property type="project" value="InterPro"/>
</dbReference>
<dbReference type="InterPro" id="IPR051398">
    <property type="entry name" value="Polysacch_Deacetylase"/>
</dbReference>
<feature type="domain" description="NodB homology" evidence="3">
    <location>
        <begin position="79"/>
        <end position="250"/>
    </location>
</feature>
<protein>
    <recommendedName>
        <fullName evidence="3">NodB homology domain-containing protein</fullName>
    </recommendedName>
</protein>
<proteinExistence type="predicted"/>
<evidence type="ECO:0000256" key="2">
    <source>
        <dbReference type="ARBA" id="ARBA00022729"/>
    </source>
</evidence>
<name>A0A1F6EH88_9BACT</name>
<gene>
    <name evidence="4" type="ORF">A3A38_00345</name>
</gene>
<sequence>MNYVRSLAKSSLYALRRLLPRKHGALILAYHSIDNHDDQYTVLPEMFEWQMEEIARQGLRIIPLRELERMLDAGRVEDKTVLLTFDDGRRDNYTNLFPIIQKKRIPITIFSITEDIGTVRASSVRPLSMLTEAEMHEMHASGLVDFEPHTETHPKLTAVSLEDVHREVGSSKLSLEKMFSKTCPYFAYPYGRRSPEIERILNDSGIKLAVATHVGFVTEKSERLALPRNDVRHNVTRAQFKSILNRGSLR</sequence>
<evidence type="ECO:0000313" key="4">
    <source>
        <dbReference type="EMBL" id="OGG72672.1"/>
    </source>
</evidence>
<dbReference type="SUPFAM" id="SSF88713">
    <property type="entry name" value="Glycoside hydrolase/deacetylase"/>
    <property type="match status" value="1"/>
</dbReference>
<dbReference type="GO" id="GO:0005576">
    <property type="term" value="C:extracellular region"/>
    <property type="evidence" value="ECO:0007669"/>
    <property type="project" value="UniProtKB-SubCell"/>
</dbReference>
<dbReference type="EMBL" id="MFLY01000036">
    <property type="protein sequence ID" value="OGG72672.1"/>
    <property type="molecule type" value="Genomic_DNA"/>
</dbReference>
<dbReference type="PROSITE" id="PS51677">
    <property type="entry name" value="NODB"/>
    <property type="match status" value="1"/>
</dbReference>